<protein>
    <submittedName>
        <fullName evidence="1">Uncharacterized protein</fullName>
    </submittedName>
</protein>
<accession>A0AAP0KFA6</accession>
<dbReference type="AlphaFoldDB" id="A0AAP0KFA6"/>
<evidence type="ECO:0000313" key="1">
    <source>
        <dbReference type="EMBL" id="KAK9151531.1"/>
    </source>
</evidence>
<dbReference type="EMBL" id="JBBNAF010000004">
    <property type="protein sequence ID" value="KAK9151531.1"/>
    <property type="molecule type" value="Genomic_DNA"/>
</dbReference>
<reference evidence="1 2" key="1">
    <citation type="submission" date="2024-01" db="EMBL/GenBank/DDBJ databases">
        <title>Genome assemblies of Stephania.</title>
        <authorList>
            <person name="Yang L."/>
        </authorList>
    </citation>
    <scope>NUCLEOTIDE SEQUENCE [LARGE SCALE GENOMIC DNA]</scope>
    <source>
        <strain evidence="1">YNDBR</strain>
        <tissue evidence="1">Leaf</tissue>
    </source>
</reference>
<name>A0AAP0KFA6_9MAGN</name>
<evidence type="ECO:0000313" key="2">
    <source>
        <dbReference type="Proteomes" id="UP001420932"/>
    </source>
</evidence>
<dbReference type="Proteomes" id="UP001420932">
    <property type="component" value="Unassembled WGS sequence"/>
</dbReference>
<gene>
    <name evidence="1" type="ORF">Syun_009840</name>
</gene>
<keyword evidence="2" id="KW-1185">Reference proteome</keyword>
<comment type="caution">
    <text evidence="1">The sequence shown here is derived from an EMBL/GenBank/DDBJ whole genome shotgun (WGS) entry which is preliminary data.</text>
</comment>
<organism evidence="1 2">
    <name type="scientific">Stephania yunnanensis</name>
    <dbReference type="NCBI Taxonomy" id="152371"/>
    <lineage>
        <taxon>Eukaryota</taxon>
        <taxon>Viridiplantae</taxon>
        <taxon>Streptophyta</taxon>
        <taxon>Embryophyta</taxon>
        <taxon>Tracheophyta</taxon>
        <taxon>Spermatophyta</taxon>
        <taxon>Magnoliopsida</taxon>
        <taxon>Ranunculales</taxon>
        <taxon>Menispermaceae</taxon>
        <taxon>Menispermoideae</taxon>
        <taxon>Cissampelideae</taxon>
        <taxon>Stephania</taxon>
    </lineage>
</organism>
<sequence>MGSDAKGMRRYLAERMMEYWSDGGVVVDDGTMAMPWGGHGGLRDGVHRRGDAGDGEVDVACELRGEGDGLGREVDVVWEEDDIIIVGAELSTRRPGKEKIGDYP</sequence>
<proteinExistence type="predicted"/>